<proteinExistence type="predicted"/>
<dbReference type="AlphaFoldDB" id="K1SPQ6"/>
<sequence>LQERRDIFLNKVGNPYLVRIGNMKVKVRFANNGISMEQAFENMLLSV</sequence>
<dbReference type="InterPro" id="IPR049222">
    <property type="entry name" value="DUF6870"/>
</dbReference>
<accession>K1SPQ6</accession>
<feature type="non-terminal residue" evidence="2">
    <location>
        <position position="1"/>
    </location>
</feature>
<gene>
    <name evidence="2" type="ORF">OBE_11360</name>
</gene>
<feature type="domain" description="DUF6870" evidence="1">
    <location>
        <begin position="2"/>
        <end position="44"/>
    </location>
</feature>
<reference evidence="2" key="1">
    <citation type="journal article" date="2013" name="Environ. Microbiol.">
        <title>Microbiota from the distal guts of lean and obese adolescents exhibit partial functional redundancy besides clear differences in community structure.</title>
        <authorList>
            <person name="Ferrer M."/>
            <person name="Ruiz A."/>
            <person name="Lanza F."/>
            <person name="Haange S.B."/>
            <person name="Oberbach A."/>
            <person name="Till H."/>
            <person name="Bargiela R."/>
            <person name="Campoy C."/>
            <person name="Segura M.T."/>
            <person name="Richter M."/>
            <person name="von Bergen M."/>
            <person name="Seifert J."/>
            <person name="Suarez A."/>
        </authorList>
    </citation>
    <scope>NUCLEOTIDE SEQUENCE</scope>
</reference>
<organism evidence="2">
    <name type="scientific">human gut metagenome</name>
    <dbReference type="NCBI Taxonomy" id="408170"/>
    <lineage>
        <taxon>unclassified sequences</taxon>
        <taxon>metagenomes</taxon>
        <taxon>organismal metagenomes</taxon>
    </lineage>
</organism>
<comment type="caution">
    <text evidence="2">The sequence shown here is derived from an EMBL/GenBank/DDBJ whole genome shotgun (WGS) entry which is preliminary data.</text>
</comment>
<dbReference type="Pfam" id="PF21757">
    <property type="entry name" value="DUF6870"/>
    <property type="match status" value="1"/>
</dbReference>
<name>K1SPQ6_9ZZZZ</name>
<dbReference type="EMBL" id="AJWZ01007814">
    <property type="protein sequence ID" value="EKC55855.1"/>
    <property type="molecule type" value="Genomic_DNA"/>
</dbReference>
<protein>
    <recommendedName>
        <fullName evidence="1">DUF6870 domain-containing protein</fullName>
    </recommendedName>
</protein>
<evidence type="ECO:0000259" key="1">
    <source>
        <dbReference type="Pfam" id="PF21757"/>
    </source>
</evidence>
<evidence type="ECO:0000313" key="2">
    <source>
        <dbReference type="EMBL" id="EKC55855.1"/>
    </source>
</evidence>